<proteinExistence type="predicted"/>
<keyword evidence="2" id="KW-1185">Reference proteome</keyword>
<dbReference type="Proteomes" id="UP000805193">
    <property type="component" value="Unassembled WGS sequence"/>
</dbReference>
<gene>
    <name evidence="1" type="ORF">HPB47_007805</name>
</gene>
<organism evidence="1 2">
    <name type="scientific">Ixodes persulcatus</name>
    <name type="common">Taiga tick</name>
    <dbReference type="NCBI Taxonomy" id="34615"/>
    <lineage>
        <taxon>Eukaryota</taxon>
        <taxon>Metazoa</taxon>
        <taxon>Ecdysozoa</taxon>
        <taxon>Arthropoda</taxon>
        <taxon>Chelicerata</taxon>
        <taxon>Arachnida</taxon>
        <taxon>Acari</taxon>
        <taxon>Parasitiformes</taxon>
        <taxon>Ixodida</taxon>
        <taxon>Ixodoidea</taxon>
        <taxon>Ixodidae</taxon>
        <taxon>Ixodinae</taxon>
        <taxon>Ixodes</taxon>
    </lineage>
</organism>
<evidence type="ECO:0000313" key="1">
    <source>
        <dbReference type="EMBL" id="KAG0415031.1"/>
    </source>
</evidence>
<comment type="caution">
    <text evidence="1">The sequence shown here is derived from an EMBL/GenBank/DDBJ whole genome shotgun (WGS) entry which is preliminary data.</text>
</comment>
<sequence>MNNELAAGPRGPEDAAPRAEETKQAGQWELSSAEAIAPPGAQVAVGDDAGEGRPVDVPMADADTSAGSSASKRTHDDDGTDPTEKKEEEPPSKAAPMWRRRGPFNPAIPAEDRRAANPPL</sequence>
<evidence type="ECO:0000313" key="2">
    <source>
        <dbReference type="Proteomes" id="UP000805193"/>
    </source>
</evidence>
<accession>A0AC60P6N9</accession>
<protein>
    <submittedName>
        <fullName evidence="1">Uncharacterized protein</fullName>
    </submittedName>
</protein>
<reference evidence="1 2" key="1">
    <citation type="journal article" date="2020" name="Cell">
        <title>Large-Scale Comparative Analyses of Tick Genomes Elucidate Their Genetic Diversity and Vector Capacities.</title>
        <authorList>
            <consortium name="Tick Genome and Microbiome Consortium (TIGMIC)"/>
            <person name="Jia N."/>
            <person name="Wang J."/>
            <person name="Shi W."/>
            <person name="Du L."/>
            <person name="Sun Y."/>
            <person name="Zhan W."/>
            <person name="Jiang J.F."/>
            <person name="Wang Q."/>
            <person name="Zhang B."/>
            <person name="Ji P."/>
            <person name="Bell-Sakyi L."/>
            <person name="Cui X.M."/>
            <person name="Yuan T.T."/>
            <person name="Jiang B.G."/>
            <person name="Yang W.F."/>
            <person name="Lam T.T."/>
            <person name="Chang Q.C."/>
            <person name="Ding S.J."/>
            <person name="Wang X.J."/>
            <person name="Zhu J.G."/>
            <person name="Ruan X.D."/>
            <person name="Zhao L."/>
            <person name="Wei J.T."/>
            <person name="Ye R.Z."/>
            <person name="Que T.C."/>
            <person name="Du C.H."/>
            <person name="Zhou Y.H."/>
            <person name="Cheng J.X."/>
            <person name="Dai P.F."/>
            <person name="Guo W.B."/>
            <person name="Han X.H."/>
            <person name="Huang E.J."/>
            <person name="Li L.F."/>
            <person name="Wei W."/>
            <person name="Gao Y.C."/>
            <person name="Liu J.Z."/>
            <person name="Shao H.Z."/>
            <person name="Wang X."/>
            <person name="Wang C.C."/>
            <person name="Yang T.C."/>
            <person name="Huo Q.B."/>
            <person name="Li W."/>
            <person name="Chen H.Y."/>
            <person name="Chen S.E."/>
            <person name="Zhou L.G."/>
            <person name="Ni X.B."/>
            <person name="Tian J.H."/>
            <person name="Sheng Y."/>
            <person name="Liu T."/>
            <person name="Pan Y.S."/>
            <person name="Xia L.Y."/>
            <person name="Li J."/>
            <person name="Zhao F."/>
            <person name="Cao W.C."/>
        </authorList>
    </citation>
    <scope>NUCLEOTIDE SEQUENCE [LARGE SCALE GENOMIC DNA]</scope>
    <source>
        <strain evidence="1">Iper-2018</strain>
    </source>
</reference>
<dbReference type="EMBL" id="JABSTQ010011120">
    <property type="protein sequence ID" value="KAG0415031.1"/>
    <property type="molecule type" value="Genomic_DNA"/>
</dbReference>
<name>A0AC60P6N9_IXOPE</name>